<feature type="region of interest" description="Disordered" evidence="4">
    <location>
        <begin position="133"/>
        <end position="153"/>
    </location>
</feature>
<keyword evidence="5" id="KW-0282">Flagellum</keyword>
<dbReference type="Gene3D" id="1.20.58.300">
    <property type="entry name" value="FlgN-like"/>
    <property type="match status" value="1"/>
</dbReference>
<comment type="function">
    <text evidence="1">Required for the efficient initiation of filament assembly.</text>
</comment>
<dbReference type="Proteomes" id="UP000044377">
    <property type="component" value="Unassembled WGS sequence"/>
</dbReference>
<name>A0A0G4K235_9GAMM</name>
<evidence type="ECO:0000256" key="3">
    <source>
        <dbReference type="ARBA" id="ARBA00022795"/>
    </source>
</evidence>
<evidence type="ECO:0000256" key="4">
    <source>
        <dbReference type="SAM" id="MobiDB-lite"/>
    </source>
</evidence>
<protein>
    <submittedName>
        <fullName evidence="5">Flagellar biosynthesis protein FlgN</fullName>
    </submittedName>
</protein>
<dbReference type="STRING" id="1109412.BN1221_04685"/>
<proteinExistence type="inferred from homology"/>
<dbReference type="SUPFAM" id="SSF140566">
    <property type="entry name" value="FlgN-like"/>
    <property type="match status" value="1"/>
</dbReference>
<evidence type="ECO:0000256" key="1">
    <source>
        <dbReference type="ARBA" id="ARBA00002397"/>
    </source>
</evidence>
<dbReference type="InterPro" id="IPR007809">
    <property type="entry name" value="FlgN-like"/>
</dbReference>
<dbReference type="GO" id="GO:0044780">
    <property type="term" value="P:bacterial-type flagellum assembly"/>
    <property type="evidence" value="ECO:0007669"/>
    <property type="project" value="InterPro"/>
</dbReference>
<keyword evidence="5" id="KW-0969">Cilium</keyword>
<keyword evidence="5" id="KW-0966">Cell projection</keyword>
<evidence type="ECO:0000313" key="6">
    <source>
        <dbReference type="Proteomes" id="UP000044377"/>
    </source>
</evidence>
<keyword evidence="3" id="KW-1005">Bacterial flagellum biogenesis</keyword>
<dbReference type="InterPro" id="IPR036679">
    <property type="entry name" value="FlgN-like_sf"/>
</dbReference>
<comment type="similarity">
    <text evidence="2">Belongs to the FlgN family.</text>
</comment>
<organism evidence="5 6">
    <name type="scientific">Brenneria goodwinii</name>
    <dbReference type="NCBI Taxonomy" id="1109412"/>
    <lineage>
        <taxon>Bacteria</taxon>
        <taxon>Pseudomonadati</taxon>
        <taxon>Pseudomonadota</taxon>
        <taxon>Gammaproteobacteria</taxon>
        <taxon>Enterobacterales</taxon>
        <taxon>Pectobacteriaceae</taxon>
        <taxon>Brenneria</taxon>
    </lineage>
</organism>
<dbReference type="Pfam" id="PF05130">
    <property type="entry name" value="FlgN"/>
    <property type="match status" value="1"/>
</dbReference>
<accession>A0A0G4K235</accession>
<dbReference type="AlphaFoldDB" id="A0A0G4K235"/>
<evidence type="ECO:0000313" key="5">
    <source>
        <dbReference type="EMBL" id="CPR21093.1"/>
    </source>
</evidence>
<gene>
    <name evidence="5" type="ORF">BN1221_04685</name>
</gene>
<keyword evidence="6" id="KW-1185">Reference proteome</keyword>
<dbReference type="EMBL" id="CGIG01000001">
    <property type="protein sequence ID" value="CPR21093.1"/>
    <property type="molecule type" value="Genomic_DNA"/>
</dbReference>
<sequence length="153" mass="17484">MTGSAIGMNIFDVLGRMQEALQQLDDILTQEQRELSSGQVNAAFLHRLTENKNEQLSILSHFDKQRLQIEQTLSMQAPYASHTELNAIWMAIHERTRHLSQINHRSGLLLDQHLQNTQVAIDFLEKQTQEQNVYGPDGHQQQPGSRLGRKFGV</sequence>
<dbReference type="RefSeq" id="WP_048639330.1">
    <property type="nucleotide sequence ID" value="NZ_CGIG01000001.1"/>
</dbReference>
<evidence type="ECO:0000256" key="2">
    <source>
        <dbReference type="ARBA" id="ARBA00007703"/>
    </source>
</evidence>
<dbReference type="OrthoDB" id="6434318at2"/>
<reference evidence="6" key="1">
    <citation type="submission" date="2015-01" db="EMBL/GenBank/DDBJ databases">
        <authorList>
            <person name="Paterson Steve"/>
        </authorList>
    </citation>
    <scope>NUCLEOTIDE SEQUENCE [LARGE SCALE GENOMIC DNA]</scope>
    <source>
        <strain evidence="6">OBR1</strain>
    </source>
</reference>